<evidence type="ECO:0000313" key="1">
    <source>
        <dbReference type="EMBL" id="CUV03625.1"/>
    </source>
</evidence>
<dbReference type="PROSITE" id="PS51197">
    <property type="entry name" value="HTH_RRF2_2"/>
    <property type="match status" value="1"/>
</dbReference>
<dbReference type="GO" id="GO:0003700">
    <property type="term" value="F:DNA-binding transcription factor activity"/>
    <property type="evidence" value="ECO:0007669"/>
    <property type="project" value="TreeGrafter"/>
</dbReference>
<accession>A0A160VDA0</accession>
<dbReference type="PANTHER" id="PTHR33221:SF15">
    <property type="entry name" value="HTH-TYPE TRANSCRIPTIONAL REGULATOR YWGB-RELATED"/>
    <property type="match status" value="1"/>
</dbReference>
<sequence>MKIPMKVDYGVRALVELALHYGEGPTQTAVIARQQGIPEAYLDQLMTSLNKFGFVQSRRGPQGGHSLAMDPKDIDLNMVMENLDSSNSPLDCLVNPHDCVFSHTCAQQEVWQTVEASIRDLLSNITVADLAKRQVSLTGQAALPL</sequence>
<dbReference type="EMBL" id="FAXA01000448">
    <property type="protein sequence ID" value="CUV03625.1"/>
    <property type="molecule type" value="Genomic_DNA"/>
</dbReference>
<dbReference type="InterPro" id="IPR036390">
    <property type="entry name" value="WH_DNA-bd_sf"/>
</dbReference>
<protein>
    <submittedName>
        <fullName evidence="1">Iron-sulfur cluster regulator IscR</fullName>
    </submittedName>
</protein>
<dbReference type="InterPro" id="IPR000944">
    <property type="entry name" value="Tscrpt_reg_Rrf2"/>
</dbReference>
<gene>
    <name evidence="1" type="ORF">MGWOODY_Clf2305</name>
</gene>
<dbReference type="Gene3D" id="1.10.10.10">
    <property type="entry name" value="Winged helix-like DNA-binding domain superfamily/Winged helix DNA-binding domain"/>
    <property type="match status" value="1"/>
</dbReference>
<proteinExistence type="predicted"/>
<dbReference type="AlphaFoldDB" id="A0A160VDA0"/>
<reference evidence="1" key="1">
    <citation type="submission" date="2015-10" db="EMBL/GenBank/DDBJ databases">
        <authorList>
            <person name="Gilbert D.G."/>
        </authorList>
    </citation>
    <scope>NUCLEOTIDE SEQUENCE</scope>
</reference>
<dbReference type="SUPFAM" id="SSF46785">
    <property type="entry name" value="Winged helix' DNA-binding domain"/>
    <property type="match status" value="1"/>
</dbReference>
<organism evidence="1">
    <name type="scientific">hydrothermal vent metagenome</name>
    <dbReference type="NCBI Taxonomy" id="652676"/>
    <lineage>
        <taxon>unclassified sequences</taxon>
        <taxon>metagenomes</taxon>
        <taxon>ecological metagenomes</taxon>
    </lineage>
</organism>
<dbReference type="InterPro" id="IPR036388">
    <property type="entry name" value="WH-like_DNA-bd_sf"/>
</dbReference>
<dbReference type="NCBIfam" id="TIGR00738">
    <property type="entry name" value="rrf2_super"/>
    <property type="match status" value="1"/>
</dbReference>
<name>A0A160VDA0_9ZZZZ</name>
<dbReference type="Pfam" id="PF02082">
    <property type="entry name" value="Rrf2"/>
    <property type="match status" value="1"/>
</dbReference>
<dbReference type="GO" id="GO:0005829">
    <property type="term" value="C:cytosol"/>
    <property type="evidence" value="ECO:0007669"/>
    <property type="project" value="TreeGrafter"/>
</dbReference>
<dbReference type="PANTHER" id="PTHR33221">
    <property type="entry name" value="WINGED HELIX-TURN-HELIX TRANSCRIPTIONAL REGULATOR, RRF2 FAMILY"/>
    <property type="match status" value="1"/>
</dbReference>